<dbReference type="Gene3D" id="3.40.50.300">
    <property type="entry name" value="P-loop containing nucleotide triphosphate hydrolases"/>
    <property type="match status" value="1"/>
</dbReference>
<organism evidence="8">
    <name type="scientific">uncultured delta proteobacterium</name>
    <dbReference type="NCBI Taxonomy" id="34034"/>
    <lineage>
        <taxon>Bacteria</taxon>
        <taxon>Deltaproteobacteria</taxon>
        <taxon>environmental samples</taxon>
    </lineage>
</organism>
<dbReference type="CDD" id="cd01127">
    <property type="entry name" value="TrwB_TraG_TraD_VirD4"/>
    <property type="match status" value="2"/>
</dbReference>
<evidence type="ECO:0000256" key="2">
    <source>
        <dbReference type="ARBA" id="ARBA00008806"/>
    </source>
</evidence>
<comment type="similarity">
    <text evidence="2">Belongs to the VirD4/TraG family.</text>
</comment>
<dbReference type="NCBIfam" id="NF010453">
    <property type="entry name" value="PRK13880.1"/>
    <property type="match status" value="1"/>
</dbReference>
<evidence type="ECO:0000256" key="3">
    <source>
        <dbReference type="ARBA" id="ARBA00022475"/>
    </source>
</evidence>
<keyword evidence="5 7" id="KW-1133">Transmembrane helix</keyword>
<evidence type="ECO:0000256" key="1">
    <source>
        <dbReference type="ARBA" id="ARBA00004651"/>
    </source>
</evidence>
<accession>A0A212J192</accession>
<evidence type="ECO:0000256" key="5">
    <source>
        <dbReference type="ARBA" id="ARBA00022989"/>
    </source>
</evidence>
<reference evidence="8" key="1">
    <citation type="submission" date="2016-04" db="EMBL/GenBank/DDBJ databases">
        <authorList>
            <person name="Evans L.H."/>
            <person name="Alamgir A."/>
            <person name="Owens N."/>
            <person name="Weber N.D."/>
            <person name="Virtaneva K."/>
            <person name="Barbian K."/>
            <person name="Babar A."/>
            <person name="Rosenke K."/>
        </authorList>
    </citation>
    <scope>NUCLEOTIDE SEQUENCE</scope>
    <source>
        <strain evidence="8">86</strain>
    </source>
</reference>
<evidence type="ECO:0000313" key="8">
    <source>
        <dbReference type="EMBL" id="SBV93104.1"/>
    </source>
</evidence>
<dbReference type="PANTHER" id="PTHR37937">
    <property type="entry name" value="CONJUGATIVE TRANSFER: DNA TRANSPORT"/>
    <property type="match status" value="1"/>
</dbReference>
<comment type="subcellular location">
    <subcellularLocation>
        <location evidence="1">Cell membrane</location>
        <topology evidence="1">Multi-pass membrane protein</topology>
    </subcellularLocation>
</comment>
<sequence>MTDTVQYGLAGENPGQLRSRLWYAPFVLLLAVACMSFATQRTADYFQHHAALGSPFLGDFYFPWMVFIWKQAFLAQDTYGFMAKAVSDSQLLYLAPQYLIMASWLFFSPRLKGNALLHGSARWATEDDIRAMGYFDGRGVYVGGWVKQLTGFAFLWAFLLGRPKERHFYLREDGPAHAICYAPTRSGKGVGIVIPCLLSWPHSLICLDIKGENWSLTSGYRKSQGQVCLRFDPSDASGTSCRFNPLAEVRLDSIQAIPDCQNLATMLVDPNGSGLEDHWSKAGFGLLSGALLHCCISVRAEQGRDATLYDLSCMLADESKTITQVFEGMVKYDHKAALEKLYPTTPGISDCGLKAHVFVASAAKEMLNKSENEGSGVVSTVLVNLSLYRDPVVAAATSACDFRIADLMNLDSPVSLYLVISPADIDRVKPLVRLLVDMIIRRVCAKMEFADGATKASYLHRLLIFLDEFTSLGKLQIMEKALAYIAGYGGKVFLIVQDTTQLANVYGKEHSIMANCHVRIAYAPNTIETANQLSDMAGKTTAIDKKTSLSGSGMGLTKSASVSVSETARPLLTADECMRLPGMMKDSSGNVVRAGDMLVFTAGRNPIYGRQILYFRDPVFSSRAKILPAGAMPEYPGGVSDSIYHDMPYSAGPGRKAPEPAEKAEIIPADAAGESLNAYFQ</sequence>
<name>A0A212J192_9DELT</name>
<dbReference type="InterPro" id="IPR003688">
    <property type="entry name" value="TraG/VirD4"/>
</dbReference>
<proteinExistence type="inferred from homology"/>
<feature type="transmembrane region" description="Helical" evidence="7">
    <location>
        <begin position="140"/>
        <end position="161"/>
    </location>
</feature>
<keyword evidence="6 7" id="KW-0472">Membrane</keyword>
<gene>
    <name evidence="8" type="primary">traG</name>
    <name evidence="8" type="ORF">KL86DPRO_10475</name>
</gene>
<feature type="transmembrane region" description="Helical" evidence="7">
    <location>
        <begin position="50"/>
        <end position="69"/>
    </location>
</feature>
<keyword evidence="4 7" id="KW-0812">Transmembrane</keyword>
<evidence type="ECO:0000256" key="4">
    <source>
        <dbReference type="ARBA" id="ARBA00022692"/>
    </source>
</evidence>
<evidence type="ECO:0000256" key="7">
    <source>
        <dbReference type="SAM" id="Phobius"/>
    </source>
</evidence>
<dbReference type="SUPFAM" id="SSF52540">
    <property type="entry name" value="P-loop containing nucleoside triphosphate hydrolases"/>
    <property type="match status" value="1"/>
</dbReference>
<keyword evidence="3" id="KW-1003">Cell membrane</keyword>
<feature type="transmembrane region" description="Helical" evidence="7">
    <location>
        <begin position="21"/>
        <end position="38"/>
    </location>
</feature>
<dbReference type="EMBL" id="FLUQ01000001">
    <property type="protein sequence ID" value="SBV93104.1"/>
    <property type="molecule type" value="Genomic_DNA"/>
</dbReference>
<dbReference type="Pfam" id="PF02534">
    <property type="entry name" value="T4SS-DNA_transf"/>
    <property type="match status" value="1"/>
</dbReference>
<dbReference type="AlphaFoldDB" id="A0A212J192"/>
<evidence type="ECO:0000256" key="6">
    <source>
        <dbReference type="ARBA" id="ARBA00023136"/>
    </source>
</evidence>
<protein>
    <submittedName>
        <fullName evidence="8">Conjugal transfer protein TraG</fullName>
    </submittedName>
</protein>
<dbReference type="InterPro" id="IPR027417">
    <property type="entry name" value="P-loop_NTPase"/>
</dbReference>
<dbReference type="PANTHER" id="PTHR37937:SF1">
    <property type="entry name" value="CONJUGATIVE TRANSFER: DNA TRANSPORT"/>
    <property type="match status" value="1"/>
</dbReference>
<dbReference type="GO" id="GO:0005886">
    <property type="term" value="C:plasma membrane"/>
    <property type="evidence" value="ECO:0007669"/>
    <property type="project" value="UniProtKB-SubCell"/>
</dbReference>
<dbReference type="InterPro" id="IPR051539">
    <property type="entry name" value="T4SS-coupling_protein"/>
</dbReference>